<dbReference type="AlphaFoldDB" id="A0A068RXT3"/>
<protein>
    <submittedName>
        <fullName evidence="1">Uncharacterized protein</fullName>
    </submittedName>
</protein>
<sequence>MSEAVIKSISTLSHHRITYQPEDEGWIQKNEDVDVFLDVAATFAHDGAIGSCQLDKDEDDGLDRIGLVPKAECAMYAMPVTSCYNEPIVE</sequence>
<proteinExistence type="predicted"/>
<comment type="caution">
    <text evidence="1">The sequence shown here is derived from an EMBL/GenBank/DDBJ whole genome shotgun (WGS) entry which is preliminary data.</text>
</comment>
<gene>
    <name evidence="1" type="ORF">LCOR_06041.1</name>
</gene>
<dbReference type="VEuPathDB" id="FungiDB:LCOR_06041.1"/>
<keyword evidence="2" id="KW-1185">Reference proteome</keyword>
<dbReference type="Proteomes" id="UP000027586">
    <property type="component" value="Unassembled WGS sequence"/>
</dbReference>
<evidence type="ECO:0000313" key="1">
    <source>
        <dbReference type="EMBL" id="CDH54824.1"/>
    </source>
</evidence>
<evidence type="ECO:0000313" key="2">
    <source>
        <dbReference type="Proteomes" id="UP000027586"/>
    </source>
</evidence>
<name>A0A068RXT3_9FUNG</name>
<dbReference type="EMBL" id="CBTN010000025">
    <property type="protein sequence ID" value="CDH54824.1"/>
    <property type="molecule type" value="Genomic_DNA"/>
</dbReference>
<organism evidence="1 2">
    <name type="scientific">Lichtheimia corymbifera JMRC:FSU:9682</name>
    <dbReference type="NCBI Taxonomy" id="1263082"/>
    <lineage>
        <taxon>Eukaryota</taxon>
        <taxon>Fungi</taxon>
        <taxon>Fungi incertae sedis</taxon>
        <taxon>Mucoromycota</taxon>
        <taxon>Mucoromycotina</taxon>
        <taxon>Mucoromycetes</taxon>
        <taxon>Mucorales</taxon>
        <taxon>Lichtheimiaceae</taxon>
        <taxon>Lichtheimia</taxon>
    </lineage>
</organism>
<reference evidence="1" key="1">
    <citation type="submission" date="2013-08" db="EMBL/GenBank/DDBJ databases">
        <title>Gene expansion shapes genome architecture in the human pathogen Lichtheimia corymbifera: an evolutionary genomics analysis in the ancient terrestrial Mucorales (Mucoromycotina).</title>
        <authorList>
            <person name="Schwartze V.U."/>
            <person name="Winter S."/>
            <person name="Shelest E."/>
            <person name="Marcet-Houben M."/>
            <person name="Horn F."/>
            <person name="Wehner S."/>
            <person name="Hoffmann K."/>
            <person name="Riege K."/>
            <person name="Sammeth M."/>
            <person name="Nowrousian M."/>
            <person name="Valiante V."/>
            <person name="Linde J."/>
            <person name="Jacobsen I.D."/>
            <person name="Marz M."/>
            <person name="Brakhage A.A."/>
            <person name="Gabaldon T."/>
            <person name="Bocker S."/>
            <person name="Voigt K."/>
        </authorList>
    </citation>
    <scope>NUCLEOTIDE SEQUENCE [LARGE SCALE GENOMIC DNA]</scope>
    <source>
        <strain evidence="1">FSU 9682</strain>
    </source>
</reference>
<accession>A0A068RXT3</accession>